<dbReference type="OrthoDB" id="2360619at2"/>
<proteinExistence type="predicted"/>
<evidence type="ECO:0000313" key="2">
    <source>
        <dbReference type="Proteomes" id="UP000270219"/>
    </source>
</evidence>
<dbReference type="EMBL" id="RCHR01000003">
    <property type="protein sequence ID" value="RLL45111.1"/>
    <property type="molecule type" value="Genomic_DNA"/>
</dbReference>
<accession>A0A498D906</accession>
<dbReference type="Proteomes" id="UP000270219">
    <property type="component" value="Unassembled WGS sequence"/>
</dbReference>
<evidence type="ECO:0000313" key="1">
    <source>
        <dbReference type="EMBL" id="RLL45111.1"/>
    </source>
</evidence>
<sequence length="148" mass="17358">MLTFEEKLKIVESFNELARHDISLGRVNFHYPDSIYEKKIVVYHLHPNGNGFVYTEKIEGYQKNDTKGMTNIRDFSEEELRSIIQQSIASLGEKEPFQETWVNKEKQTLTIIHEFDTWDIYSGDLLDGTYTTYRAAADYLHQEGFIPQ</sequence>
<dbReference type="RefSeq" id="WP_121522700.1">
    <property type="nucleotide sequence ID" value="NZ_RCHR01000003.1"/>
</dbReference>
<organism evidence="1 2">
    <name type="scientific">Oceanobacillus piezotolerans</name>
    <dbReference type="NCBI Taxonomy" id="2448030"/>
    <lineage>
        <taxon>Bacteria</taxon>
        <taxon>Bacillati</taxon>
        <taxon>Bacillota</taxon>
        <taxon>Bacilli</taxon>
        <taxon>Bacillales</taxon>
        <taxon>Bacillaceae</taxon>
        <taxon>Oceanobacillus</taxon>
    </lineage>
</organism>
<protein>
    <submittedName>
        <fullName evidence="1">Uncharacterized protein</fullName>
    </submittedName>
</protein>
<dbReference type="AlphaFoldDB" id="A0A498D906"/>
<comment type="caution">
    <text evidence="1">The sequence shown here is derived from an EMBL/GenBank/DDBJ whole genome shotgun (WGS) entry which is preliminary data.</text>
</comment>
<name>A0A498D906_9BACI</name>
<reference evidence="1 2" key="1">
    <citation type="submission" date="2018-10" db="EMBL/GenBank/DDBJ databases">
        <title>Oceanobacillus sp. YLB-02 draft genome.</title>
        <authorList>
            <person name="Yu L."/>
        </authorList>
    </citation>
    <scope>NUCLEOTIDE SEQUENCE [LARGE SCALE GENOMIC DNA]</scope>
    <source>
        <strain evidence="1 2">YLB-02</strain>
    </source>
</reference>
<keyword evidence="2" id="KW-1185">Reference proteome</keyword>
<gene>
    <name evidence="1" type="ORF">D8M04_09595</name>
</gene>